<dbReference type="GO" id="GO:0003677">
    <property type="term" value="F:DNA binding"/>
    <property type="evidence" value="ECO:0007669"/>
    <property type="project" value="UniProtKB-KW"/>
</dbReference>
<dbReference type="InterPro" id="IPR007492">
    <property type="entry name" value="LytTR_DNA-bd_dom"/>
</dbReference>
<evidence type="ECO:0000313" key="3">
    <source>
        <dbReference type="Proteomes" id="UP001519342"/>
    </source>
</evidence>
<sequence length="220" mass="25843">MITIGIYADSIDRKKISIAVIQFLKENQIEGKVSYIRKSHEILNVFDQHCKYNIIIISKNNELTYIKRNSSHYVKKSLQLTTGLLVSPLNSENLGEIIISENNYNCPHGFYKIDTNKTMRLVPYKDIEYFHWSEGKSILYLTNNETEDISNTVKRIKTELSEDYFVECARGYIVNLYNVKKIDKINQEITLKSENKIPINRKKFQHTFKMLIKDIYGMEL</sequence>
<keyword evidence="3" id="KW-1185">Reference proteome</keyword>
<dbReference type="Pfam" id="PF04397">
    <property type="entry name" value="LytTR"/>
    <property type="match status" value="1"/>
</dbReference>
<dbReference type="Gene3D" id="2.40.50.1020">
    <property type="entry name" value="LytTr DNA-binding domain"/>
    <property type="match status" value="1"/>
</dbReference>
<feature type="domain" description="HTH LytTR-type" evidence="1">
    <location>
        <begin position="121"/>
        <end position="210"/>
    </location>
</feature>
<reference evidence="2 3" key="1">
    <citation type="submission" date="2021-03" db="EMBL/GenBank/DDBJ databases">
        <title>Genomic Encyclopedia of Type Strains, Phase IV (KMG-IV): sequencing the most valuable type-strain genomes for metagenomic binning, comparative biology and taxonomic classification.</title>
        <authorList>
            <person name="Goeker M."/>
        </authorList>
    </citation>
    <scope>NUCLEOTIDE SEQUENCE [LARGE SCALE GENOMIC DNA]</scope>
    <source>
        <strain evidence="2 3">DSM 24004</strain>
    </source>
</reference>
<dbReference type="SMART" id="SM00850">
    <property type="entry name" value="LytTR"/>
    <property type="match status" value="1"/>
</dbReference>
<evidence type="ECO:0000313" key="2">
    <source>
        <dbReference type="EMBL" id="MBP1925637.1"/>
    </source>
</evidence>
<dbReference type="RefSeq" id="WP_209511359.1">
    <property type="nucleotide sequence ID" value="NZ_JAGGKS010000003.1"/>
</dbReference>
<dbReference type="PANTHER" id="PTHR37299:SF1">
    <property type="entry name" value="STAGE 0 SPORULATION PROTEIN A HOMOLOG"/>
    <property type="match status" value="1"/>
</dbReference>
<dbReference type="PANTHER" id="PTHR37299">
    <property type="entry name" value="TRANSCRIPTIONAL REGULATOR-RELATED"/>
    <property type="match status" value="1"/>
</dbReference>
<evidence type="ECO:0000259" key="1">
    <source>
        <dbReference type="PROSITE" id="PS50930"/>
    </source>
</evidence>
<accession>A0ABS4GDB7</accession>
<dbReference type="EMBL" id="JAGGKS010000003">
    <property type="protein sequence ID" value="MBP1925637.1"/>
    <property type="molecule type" value="Genomic_DNA"/>
</dbReference>
<keyword evidence="2" id="KW-0238">DNA-binding</keyword>
<dbReference type="Proteomes" id="UP001519342">
    <property type="component" value="Unassembled WGS sequence"/>
</dbReference>
<dbReference type="PROSITE" id="PS50930">
    <property type="entry name" value="HTH_LYTTR"/>
    <property type="match status" value="1"/>
</dbReference>
<proteinExistence type="predicted"/>
<gene>
    <name evidence="2" type="ORF">J2Z76_001496</name>
</gene>
<organism evidence="2 3">
    <name type="scientific">Sedimentibacter acidaminivorans</name>
    <dbReference type="NCBI Taxonomy" id="913099"/>
    <lineage>
        <taxon>Bacteria</taxon>
        <taxon>Bacillati</taxon>
        <taxon>Bacillota</taxon>
        <taxon>Tissierellia</taxon>
        <taxon>Sedimentibacter</taxon>
    </lineage>
</organism>
<comment type="caution">
    <text evidence="2">The sequence shown here is derived from an EMBL/GenBank/DDBJ whole genome shotgun (WGS) entry which is preliminary data.</text>
</comment>
<name>A0ABS4GDB7_9FIRM</name>
<dbReference type="InterPro" id="IPR046947">
    <property type="entry name" value="LytR-like"/>
</dbReference>
<protein>
    <submittedName>
        <fullName evidence="2">DNA-binding LytR/AlgR family response regulator</fullName>
    </submittedName>
</protein>